<name>A0A1H1V1I0_9ACTN</name>
<evidence type="ECO:0000313" key="4">
    <source>
        <dbReference type="Proteomes" id="UP000199092"/>
    </source>
</evidence>
<evidence type="ECO:0000313" key="3">
    <source>
        <dbReference type="EMBL" id="SDS78585.1"/>
    </source>
</evidence>
<dbReference type="EMBL" id="LT629749">
    <property type="protein sequence ID" value="SDS78585.1"/>
    <property type="molecule type" value="Genomic_DNA"/>
</dbReference>
<keyword evidence="1" id="KW-1133">Transmembrane helix</keyword>
<dbReference type="RefSeq" id="WP_091413080.1">
    <property type="nucleotide sequence ID" value="NZ_LT629749.1"/>
</dbReference>
<sequence>MPGLVEWLDPHVERYLLLSEQEYVVLEVYKHWMASIGAWTRLVVAVPVLISSWAFEPPLFWVLFVLALAVSAQALYSIVDEYRDRFVITNQRVFRVHGTFSVQRASVPLGRILDITVKKPLVGRIFNYGHFVFESAAQVQGLSEVRFVRDIDARDRILQETMQRAGLRATAPQLGDDGT</sequence>
<protein>
    <submittedName>
        <fullName evidence="3">PH domain-containing protein</fullName>
    </submittedName>
</protein>
<dbReference type="AlphaFoldDB" id="A0A1H1V1I0"/>
<dbReference type="STRING" id="546871.SAMN04488543_2376"/>
<evidence type="ECO:0000256" key="1">
    <source>
        <dbReference type="SAM" id="Phobius"/>
    </source>
</evidence>
<reference evidence="3 4" key="1">
    <citation type="submission" date="2016-10" db="EMBL/GenBank/DDBJ databases">
        <authorList>
            <person name="de Groot N.N."/>
        </authorList>
    </citation>
    <scope>NUCLEOTIDE SEQUENCE [LARGE SCALE GENOMIC DNA]</scope>
    <source>
        <strain evidence="3 4">DSM 21741</strain>
    </source>
</reference>
<keyword evidence="1" id="KW-0472">Membrane</keyword>
<dbReference type="PANTHER" id="PTHR37938:SF1">
    <property type="entry name" value="BLL0215 PROTEIN"/>
    <property type="match status" value="1"/>
</dbReference>
<accession>A0A1H1V1I0</accession>
<keyword evidence="1" id="KW-0812">Transmembrane</keyword>
<dbReference type="InterPro" id="IPR005182">
    <property type="entry name" value="YdbS-like_PH"/>
</dbReference>
<feature type="domain" description="YdbS-like PH" evidence="2">
    <location>
        <begin position="84"/>
        <end position="148"/>
    </location>
</feature>
<dbReference type="OrthoDB" id="3354538at2"/>
<evidence type="ECO:0000259" key="2">
    <source>
        <dbReference type="Pfam" id="PF03703"/>
    </source>
</evidence>
<organism evidence="3 4">
    <name type="scientific">Friedmanniella luteola</name>
    <dbReference type="NCBI Taxonomy" id="546871"/>
    <lineage>
        <taxon>Bacteria</taxon>
        <taxon>Bacillati</taxon>
        <taxon>Actinomycetota</taxon>
        <taxon>Actinomycetes</taxon>
        <taxon>Propionibacteriales</taxon>
        <taxon>Nocardioidaceae</taxon>
        <taxon>Friedmanniella</taxon>
    </lineage>
</organism>
<keyword evidence="4" id="KW-1185">Reference proteome</keyword>
<dbReference type="Proteomes" id="UP000199092">
    <property type="component" value="Chromosome I"/>
</dbReference>
<gene>
    <name evidence="3" type="ORF">SAMN04488543_2376</name>
</gene>
<proteinExistence type="predicted"/>
<feature type="transmembrane region" description="Helical" evidence="1">
    <location>
        <begin position="61"/>
        <end position="79"/>
    </location>
</feature>
<dbReference type="Pfam" id="PF03703">
    <property type="entry name" value="bPH_2"/>
    <property type="match status" value="1"/>
</dbReference>
<dbReference type="PANTHER" id="PTHR37938">
    <property type="entry name" value="BLL0215 PROTEIN"/>
    <property type="match status" value="1"/>
</dbReference>